<gene>
    <name evidence="4" type="primary">metAS</name>
    <name evidence="5" type="ORF">SAMN05660964_00829</name>
</gene>
<feature type="binding site" evidence="4">
    <location>
        <position position="167"/>
    </location>
    <ligand>
        <name>substrate</name>
    </ligand>
</feature>
<dbReference type="AlphaFoldDB" id="A0A1H3Y5T4"/>
<dbReference type="NCBIfam" id="NF003776">
    <property type="entry name" value="PRK05368.1-3"/>
    <property type="match status" value="1"/>
</dbReference>
<dbReference type="GO" id="GO:0005737">
    <property type="term" value="C:cytoplasm"/>
    <property type="evidence" value="ECO:0007669"/>
    <property type="project" value="UniProtKB-SubCell"/>
</dbReference>
<keyword evidence="3 4" id="KW-0012">Acyltransferase</keyword>
<dbReference type="Gene3D" id="3.40.50.880">
    <property type="match status" value="1"/>
</dbReference>
<feature type="active site" evidence="4">
    <location>
        <position position="241"/>
    </location>
</feature>
<dbReference type="Proteomes" id="UP000199397">
    <property type="component" value="Unassembled WGS sequence"/>
</dbReference>
<keyword evidence="2 4" id="KW-0808">Transferase</keyword>
<comment type="catalytic activity">
    <reaction evidence="4">
        <text>L-homoserine + succinyl-CoA = O-succinyl-L-homoserine + CoA</text>
        <dbReference type="Rhea" id="RHEA:22008"/>
        <dbReference type="ChEBI" id="CHEBI:57287"/>
        <dbReference type="ChEBI" id="CHEBI:57292"/>
        <dbReference type="ChEBI" id="CHEBI:57476"/>
        <dbReference type="ChEBI" id="CHEBI:57661"/>
        <dbReference type="EC" id="2.3.1.46"/>
    </reaction>
</comment>
<feature type="binding site" evidence="4">
    <location>
        <position position="196"/>
    </location>
    <ligand>
        <name>substrate</name>
    </ligand>
</feature>
<dbReference type="InterPro" id="IPR029062">
    <property type="entry name" value="Class_I_gatase-like"/>
</dbReference>
<dbReference type="GO" id="GO:0004414">
    <property type="term" value="F:homoserine O-acetyltransferase activity"/>
    <property type="evidence" value="ECO:0007669"/>
    <property type="project" value="UniProtKB-UniRule"/>
</dbReference>
<dbReference type="GO" id="GO:0009086">
    <property type="term" value="P:methionine biosynthetic process"/>
    <property type="evidence" value="ECO:0007669"/>
    <property type="project" value="UniProtKB-UniRule"/>
</dbReference>
<dbReference type="EMBL" id="FNQP01000004">
    <property type="protein sequence ID" value="SEA07015.1"/>
    <property type="molecule type" value="Genomic_DNA"/>
</dbReference>
<protein>
    <recommendedName>
        <fullName evidence="4">Homoserine O-succinyltransferase</fullName>
        <shortName evidence="4">HST</shortName>
        <ecNumber evidence="4">2.3.1.46</ecNumber>
    </recommendedName>
    <alternativeName>
        <fullName evidence="4">Homoserine transsuccinylase</fullName>
        <shortName evidence="4">HTS</shortName>
    </alternativeName>
</protein>
<dbReference type="GO" id="GO:0008899">
    <property type="term" value="F:homoserine O-succinyltransferase activity"/>
    <property type="evidence" value="ECO:0007669"/>
    <property type="project" value="UniProtKB-EC"/>
</dbReference>
<keyword evidence="4" id="KW-0963">Cytoplasm</keyword>
<dbReference type="PANTHER" id="PTHR20919">
    <property type="entry name" value="HOMOSERINE O-SUCCINYLTRANSFERASE"/>
    <property type="match status" value="1"/>
</dbReference>
<proteinExistence type="inferred from homology"/>
<feature type="site" description="Important for acyl-CoA specificity" evidence="4">
    <location>
        <position position="147"/>
    </location>
</feature>
<reference evidence="5 6" key="1">
    <citation type="submission" date="2016-10" db="EMBL/GenBank/DDBJ databases">
        <authorList>
            <person name="de Groot N.N."/>
        </authorList>
    </citation>
    <scope>NUCLEOTIDE SEQUENCE [LARGE SCALE GENOMIC DNA]</scope>
    <source>
        <strain evidence="5 6">DSM 21228</strain>
    </source>
</reference>
<dbReference type="InterPro" id="IPR033752">
    <property type="entry name" value="MetA_family"/>
</dbReference>
<comment type="subcellular location">
    <subcellularLocation>
        <location evidence="4">Cytoplasm</location>
    </subcellularLocation>
</comment>
<dbReference type="EC" id="2.3.1.46" evidence="4"/>
<comment type="pathway">
    <text evidence="4">Amino-acid biosynthesis; L-methionine biosynthesis via de novo pathway; O-succinyl-L-homoserine from L-homoserine: step 1/1.</text>
</comment>
<evidence type="ECO:0000256" key="2">
    <source>
        <dbReference type="ARBA" id="ARBA00022679"/>
    </source>
</evidence>
<feature type="site" description="Important for substrate specificity" evidence="4">
    <location>
        <position position="196"/>
    </location>
</feature>
<evidence type="ECO:0000256" key="3">
    <source>
        <dbReference type="ARBA" id="ARBA00023315"/>
    </source>
</evidence>
<name>A0A1H3Y5T4_9GAMM</name>
<dbReference type="Pfam" id="PF04204">
    <property type="entry name" value="HTS"/>
    <property type="match status" value="1"/>
</dbReference>
<comment type="function">
    <text evidence="4">Transfers a succinyl group from succinyl-CoA to L-homoserine, forming succinyl-L-homoserine.</text>
</comment>
<dbReference type="UniPathway" id="UPA00051">
    <property type="reaction ID" value="UER00075"/>
</dbReference>
<feature type="active site" description="Acyl-thioester intermediate" evidence="4">
    <location>
        <position position="146"/>
    </location>
</feature>
<dbReference type="CDD" id="cd03131">
    <property type="entry name" value="GATase1_HTS"/>
    <property type="match status" value="1"/>
</dbReference>
<feature type="active site" description="Proton acceptor" evidence="4">
    <location>
        <position position="239"/>
    </location>
</feature>
<keyword evidence="6" id="KW-1185">Reference proteome</keyword>
<dbReference type="HAMAP" id="MF_00295">
    <property type="entry name" value="MetA_acyltransf"/>
    <property type="match status" value="1"/>
</dbReference>
<dbReference type="RefSeq" id="WP_093065681.1">
    <property type="nucleotide sequence ID" value="NZ_FNQP01000004.1"/>
</dbReference>
<comment type="caution">
    <text evidence="4">Lacks conserved residue(s) required for the propagation of feature annotation.</text>
</comment>
<dbReference type="SUPFAM" id="SSF52317">
    <property type="entry name" value="Class I glutamine amidotransferase-like"/>
    <property type="match status" value="1"/>
</dbReference>
<feature type="site" description="Important for acyl-CoA specificity" evidence="4">
    <location>
        <position position="113"/>
    </location>
</feature>
<evidence type="ECO:0000256" key="4">
    <source>
        <dbReference type="HAMAP-Rule" id="MF_00295"/>
    </source>
</evidence>
<accession>A0A1H3Y5T4</accession>
<keyword evidence="4" id="KW-0486">Methionine biosynthesis</keyword>
<dbReference type="STRING" id="525918.SAMN05660964_00829"/>
<sequence>MPLVAHTALPTFERLRQEGQTILSEDYAFNQDIRELHIGFLNMMPDAALAATERQFFRLVGESNLIAQFHIHPFTLDSLPRSAKAQAYLDQYYEKFADLQEQGLDALIITGANPTAQHLEDEPFWDGLCEVVAWAQENVTSTLCSCLASHALVQHLWGIRRRPLGFKRWGVYSHAVTMPEHPLVNDLNTRFDVPHSRFNQIDRAELEAVGVQILVESQEAGVHMAVSPDLFRMIFMQGHPEYDQVSLLKEYRRETMRWFDGTREDYPPFPENYLRPKAKAILTEYRLVQEAAKRQGKPLPEFPETLLLPMLHNTWRDTAKVFYSNWIGKVYQITNNDRRKPFMEGVDPNDPLGLRQVLGMG</sequence>
<keyword evidence="1 4" id="KW-0028">Amino-acid biosynthesis</keyword>
<feature type="binding site" evidence="4">
    <location>
        <position position="253"/>
    </location>
    <ligand>
        <name>substrate</name>
    </ligand>
</feature>
<dbReference type="PANTHER" id="PTHR20919:SF0">
    <property type="entry name" value="HOMOSERINE O-SUCCINYLTRANSFERASE"/>
    <property type="match status" value="1"/>
</dbReference>
<comment type="similarity">
    <text evidence="4">Belongs to the MetA family.</text>
</comment>
<organism evidence="5 6">
    <name type="scientific">Thiothrix caldifontis</name>
    <dbReference type="NCBI Taxonomy" id="525918"/>
    <lineage>
        <taxon>Bacteria</taxon>
        <taxon>Pseudomonadati</taxon>
        <taxon>Pseudomonadota</taxon>
        <taxon>Gammaproteobacteria</taxon>
        <taxon>Thiotrichales</taxon>
        <taxon>Thiotrichaceae</taxon>
        <taxon>Thiothrix</taxon>
    </lineage>
</organism>
<evidence type="ECO:0000256" key="1">
    <source>
        <dbReference type="ARBA" id="ARBA00022605"/>
    </source>
</evidence>
<evidence type="ECO:0000313" key="5">
    <source>
        <dbReference type="EMBL" id="SEA07015.1"/>
    </source>
</evidence>
<evidence type="ECO:0000313" key="6">
    <source>
        <dbReference type="Proteomes" id="UP000199397"/>
    </source>
</evidence>
<dbReference type="OrthoDB" id="9772423at2"/>